<dbReference type="CDD" id="cd00067">
    <property type="entry name" value="GAL4"/>
    <property type="match status" value="1"/>
</dbReference>
<dbReference type="GO" id="GO:0000981">
    <property type="term" value="F:DNA-binding transcription factor activity, RNA polymerase II-specific"/>
    <property type="evidence" value="ECO:0007669"/>
    <property type="project" value="InterPro"/>
</dbReference>
<name>A0A395J423_9HELO</name>
<keyword evidence="1" id="KW-0539">Nucleus</keyword>
<protein>
    <recommendedName>
        <fullName evidence="3">Zn(2)-C6 fungal-type domain-containing protein</fullName>
    </recommendedName>
</protein>
<evidence type="ECO:0000313" key="5">
    <source>
        <dbReference type="Proteomes" id="UP000249056"/>
    </source>
</evidence>
<dbReference type="PRINTS" id="PR00755">
    <property type="entry name" value="AFLATOXINBRP"/>
</dbReference>
<dbReference type="AlphaFoldDB" id="A0A395J423"/>
<dbReference type="Pfam" id="PF00172">
    <property type="entry name" value="Zn_clus"/>
    <property type="match status" value="1"/>
</dbReference>
<keyword evidence="2" id="KW-1133">Transmembrane helix</keyword>
<dbReference type="InterPro" id="IPR036864">
    <property type="entry name" value="Zn2-C6_fun-type_DNA-bd_sf"/>
</dbReference>
<organism evidence="4 5">
    <name type="scientific">Monilinia fructigena</name>
    <dbReference type="NCBI Taxonomy" id="38457"/>
    <lineage>
        <taxon>Eukaryota</taxon>
        <taxon>Fungi</taxon>
        <taxon>Dikarya</taxon>
        <taxon>Ascomycota</taxon>
        <taxon>Pezizomycotina</taxon>
        <taxon>Leotiomycetes</taxon>
        <taxon>Helotiales</taxon>
        <taxon>Sclerotiniaceae</taxon>
        <taxon>Monilinia</taxon>
    </lineage>
</organism>
<reference evidence="4 5" key="1">
    <citation type="submission" date="2018-06" db="EMBL/GenBank/DDBJ databases">
        <title>Genome Sequence of the Brown Rot Fungal Pathogen Monilinia fructigena.</title>
        <authorList>
            <person name="Landi L."/>
            <person name="De Miccolis Angelini R.M."/>
            <person name="Pollastro S."/>
            <person name="Abate D."/>
            <person name="Faretra F."/>
            <person name="Romanazzi G."/>
        </authorList>
    </citation>
    <scope>NUCLEOTIDE SEQUENCE [LARGE SCALE GENOMIC DNA]</scope>
    <source>
        <strain evidence="4 5">Mfrg269</strain>
    </source>
</reference>
<comment type="caution">
    <text evidence="4">The sequence shown here is derived from an EMBL/GenBank/DDBJ whole genome shotgun (WGS) entry which is preliminary data.</text>
</comment>
<feature type="domain" description="Zn(2)-C6 fungal-type" evidence="3">
    <location>
        <begin position="19"/>
        <end position="49"/>
    </location>
</feature>
<accession>A0A395J423</accession>
<dbReference type="OrthoDB" id="416217at2759"/>
<dbReference type="InterPro" id="IPR001138">
    <property type="entry name" value="Zn2Cys6_DnaBD"/>
</dbReference>
<keyword evidence="5" id="KW-1185">Reference proteome</keyword>
<dbReference type="PROSITE" id="PS00463">
    <property type="entry name" value="ZN2_CY6_FUNGAL_1"/>
    <property type="match status" value="1"/>
</dbReference>
<feature type="transmembrane region" description="Helical" evidence="2">
    <location>
        <begin position="119"/>
        <end position="141"/>
    </location>
</feature>
<sequence length="147" mass="16754">MWLNISRQLDDPIKKSRYGCKSCKTRRLKCDESKPTCANCMRNDISCEYLFLPSNRLASSACPAKKLPLPTTAIVTRLNTHFSRSVDVPRNPLSFYFPTSTSSVSDADKLLEFRLFQHFVDITNVSQLFSFLLIILLSLSYQYATGK</sequence>
<dbReference type="EMBL" id="QKRW01000004">
    <property type="protein sequence ID" value="RAL67101.1"/>
    <property type="molecule type" value="Genomic_DNA"/>
</dbReference>
<dbReference type="InterPro" id="IPR052400">
    <property type="entry name" value="Zn2-C6_fungal_TF"/>
</dbReference>
<evidence type="ECO:0000259" key="3">
    <source>
        <dbReference type="PROSITE" id="PS50048"/>
    </source>
</evidence>
<proteinExistence type="predicted"/>
<dbReference type="SMART" id="SM00066">
    <property type="entry name" value="GAL4"/>
    <property type="match status" value="1"/>
</dbReference>
<gene>
    <name evidence="4" type="ORF">DID88_007881</name>
</gene>
<evidence type="ECO:0000256" key="1">
    <source>
        <dbReference type="ARBA" id="ARBA00023242"/>
    </source>
</evidence>
<keyword evidence="2" id="KW-0472">Membrane</keyword>
<dbReference type="Proteomes" id="UP000249056">
    <property type="component" value="Unassembled WGS sequence"/>
</dbReference>
<dbReference type="GO" id="GO:0008270">
    <property type="term" value="F:zinc ion binding"/>
    <property type="evidence" value="ECO:0007669"/>
    <property type="project" value="InterPro"/>
</dbReference>
<dbReference type="SUPFAM" id="SSF57701">
    <property type="entry name" value="Zn2/Cys6 DNA-binding domain"/>
    <property type="match status" value="1"/>
</dbReference>
<dbReference type="PANTHER" id="PTHR47657">
    <property type="entry name" value="STEROL REGULATORY ELEMENT-BINDING PROTEIN ECM22"/>
    <property type="match status" value="1"/>
</dbReference>
<keyword evidence="2" id="KW-0812">Transmembrane</keyword>
<evidence type="ECO:0000313" key="4">
    <source>
        <dbReference type="EMBL" id="RAL67101.1"/>
    </source>
</evidence>
<dbReference type="Gene3D" id="4.10.240.10">
    <property type="entry name" value="Zn(2)-C6 fungal-type DNA-binding domain"/>
    <property type="match status" value="1"/>
</dbReference>
<dbReference type="PANTHER" id="PTHR47657:SF14">
    <property type="entry name" value="ZN(2)-C6 FUNGAL-TYPE DOMAIN-CONTAINING PROTEIN"/>
    <property type="match status" value="1"/>
</dbReference>
<dbReference type="PROSITE" id="PS50048">
    <property type="entry name" value="ZN2_CY6_FUNGAL_2"/>
    <property type="match status" value="1"/>
</dbReference>
<evidence type="ECO:0000256" key="2">
    <source>
        <dbReference type="SAM" id="Phobius"/>
    </source>
</evidence>